<comment type="caution">
    <text evidence="1">The sequence shown here is derived from an EMBL/GenBank/DDBJ whole genome shotgun (WGS) entry which is preliminary data.</text>
</comment>
<keyword evidence="2" id="KW-1185">Reference proteome</keyword>
<dbReference type="EMBL" id="BAAARE010000008">
    <property type="protein sequence ID" value="GAA2483489.1"/>
    <property type="molecule type" value="Genomic_DNA"/>
</dbReference>
<evidence type="ECO:0008006" key="3">
    <source>
        <dbReference type="Google" id="ProtNLM"/>
    </source>
</evidence>
<organism evidence="1 2">
    <name type="scientific">Terrabacter carboxydivorans</name>
    <dbReference type="NCBI Taxonomy" id="619730"/>
    <lineage>
        <taxon>Bacteria</taxon>
        <taxon>Bacillati</taxon>
        <taxon>Actinomycetota</taxon>
        <taxon>Actinomycetes</taxon>
        <taxon>Micrococcales</taxon>
        <taxon>Intrasporangiaceae</taxon>
        <taxon>Terrabacter</taxon>
    </lineage>
</organism>
<accession>A0ABP5YLS5</accession>
<evidence type="ECO:0000313" key="1">
    <source>
        <dbReference type="EMBL" id="GAA2483489.1"/>
    </source>
</evidence>
<proteinExistence type="predicted"/>
<gene>
    <name evidence="1" type="ORF">GCM10009858_21720</name>
</gene>
<dbReference type="RefSeq" id="WP_344254919.1">
    <property type="nucleotide sequence ID" value="NZ_BAAARE010000008.1"/>
</dbReference>
<sequence length="105" mass="11009">MADIWDTVLDRLEADLAAVERGLGEQHPPSEAAVMAAQLGTWVPPRGLGPLPAHLLGRARALAAAQARVAERVDAVRITAGHHLTALRSVPSLPGQPAIFVDVEG</sequence>
<dbReference type="Proteomes" id="UP001500730">
    <property type="component" value="Unassembled WGS sequence"/>
</dbReference>
<reference evidence="2" key="1">
    <citation type="journal article" date="2019" name="Int. J. Syst. Evol. Microbiol.">
        <title>The Global Catalogue of Microorganisms (GCM) 10K type strain sequencing project: providing services to taxonomists for standard genome sequencing and annotation.</title>
        <authorList>
            <consortium name="The Broad Institute Genomics Platform"/>
            <consortium name="The Broad Institute Genome Sequencing Center for Infectious Disease"/>
            <person name="Wu L."/>
            <person name="Ma J."/>
        </authorList>
    </citation>
    <scope>NUCLEOTIDE SEQUENCE [LARGE SCALE GENOMIC DNA]</scope>
    <source>
        <strain evidence="2">JCM 16259</strain>
    </source>
</reference>
<protein>
    <recommendedName>
        <fullName evidence="3">DUF222 domain-containing protein</fullName>
    </recommendedName>
</protein>
<evidence type="ECO:0000313" key="2">
    <source>
        <dbReference type="Proteomes" id="UP001500730"/>
    </source>
</evidence>
<name>A0ABP5YLS5_9MICO</name>